<dbReference type="Pfam" id="PF00392">
    <property type="entry name" value="GntR"/>
    <property type="match status" value="1"/>
</dbReference>
<dbReference type="Proteomes" id="UP000234341">
    <property type="component" value="Unassembled WGS sequence"/>
</dbReference>
<dbReference type="EMBL" id="PJRP01000008">
    <property type="protein sequence ID" value="PLP99126.1"/>
    <property type="molecule type" value="Genomic_DNA"/>
</dbReference>
<dbReference type="InterPro" id="IPR036390">
    <property type="entry name" value="WH_DNA-bd_sf"/>
</dbReference>
<evidence type="ECO:0000313" key="5">
    <source>
        <dbReference type="EMBL" id="PLP99126.1"/>
    </source>
</evidence>
<evidence type="ECO:0000256" key="3">
    <source>
        <dbReference type="ARBA" id="ARBA00023163"/>
    </source>
</evidence>
<organism evidence="5 6">
    <name type="scientific">Cupriavidus pauculus</name>
    <dbReference type="NCBI Taxonomy" id="82633"/>
    <lineage>
        <taxon>Bacteria</taxon>
        <taxon>Pseudomonadati</taxon>
        <taxon>Pseudomonadota</taxon>
        <taxon>Betaproteobacteria</taxon>
        <taxon>Burkholderiales</taxon>
        <taxon>Burkholderiaceae</taxon>
        <taxon>Cupriavidus</taxon>
    </lineage>
</organism>
<dbReference type="PROSITE" id="PS50949">
    <property type="entry name" value="HTH_GNTR"/>
    <property type="match status" value="1"/>
</dbReference>
<dbReference type="Gene3D" id="1.20.120.530">
    <property type="entry name" value="GntR ligand-binding domain-like"/>
    <property type="match status" value="1"/>
</dbReference>
<dbReference type="CDD" id="cd07377">
    <property type="entry name" value="WHTH_GntR"/>
    <property type="match status" value="1"/>
</dbReference>
<dbReference type="SMART" id="SM00345">
    <property type="entry name" value="HTH_GNTR"/>
    <property type="match status" value="1"/>
</dbReference>
<sequence>MPSSDLRSPAAGAEAAPLAHDPLDAIVATLEEDIVFGRLHPRERLVEDDLMERFGVKRHVVRDALTALDRLGLVERRKNVGAVVRSFSVQEVTELYEVRGMLETEAARRIDLQRVPAHLDTLIAIQQQHDTAVAAGDARTVFRVNLAFHRELFSLCGNQTLQKAIAEFARQTHPIRFASLVSAEYRERARQEHWQMIEALKAGDIDGLVALCASHLLPSRDAYLNAQQYRG</sequence>
<dbReference type="SMART" id="SM00895">
    <property type="entry name" value="FCD"/>
    <property type="match status" value="1"/>
</dbReference>
<dbReference type="InterPro" id="IPR036388">
    <property type="entry name" value="WH-like_DNA-bd_sf"/>
</dbReference>
<evidence type="ECO:0000259" key="4">
    <source>
        <dbReference type="PROSITE" id="PS50949"/>
    </source>
</evidence>
<name>A0A2N5CA94_9BURK</name>
<evidence type="ECO:0000256" key="2">
    <source>
        <dbReference type="ARBA" id="ARBA00023125"/>
    </source>
</evidence>
<comment type="caution">
    <text evidence="5">The sequence shown here is derived from an EMBL/GenBank/DDBJ whole genome shotgun (WGS) entry which is preliminary data.</text>
</comment>
<dbReference type="AlphaFoldDB" id="A0A2N5CA94"/>
<dbReference type="GO" id="GO:0003677">
    <property type="term" value="F:DNA binding"/>
    <property type="evidence" value="ECO:0007669"/>
    <property type="project" value="UniProtKB-KW"/>
</dbReference>
<reference evidence="5 6" key="1">
    <citation type="submission" date="2017-12" db="EMBL/GenBank/DDBJ databases">
        <title>Genome sequence of the active heterotrophic nitrifier-denitrifier, Cupriavidus pauculus UM1.</title>
        <authorList>
            <person name="Putonti C."/>
            <person name="Castignetti D."/>
        </authorList>
    </citation>
    <scope>NUCLEOTIDE SEQUENCE [LARGE SCALE GENOMIC DNA]</scope>
    <source>
        <strain evidence="5 6">UM1</strain>
    </source>
</reference>
<dbReference type="PANTHER" id="PTHR43537">
    <property type="entry name" value="TRANSCRIPTIONAL REGULATOR, GNTR FAMILY"/>
    <property type="match status" value="1"/>
</dbReference>
<feature type="domain" description="HTH gntR-type" evidence="4">
    <location>
        <begin position="20"/>
        <end position="87"/>
    </location>
</feature>
<dbReference type="OrthoDB" id="8903404at2"/>
<dbReference type="Gene3D" id="1.10.10.10">
    <property type="entry name" value="Winged helix-like DNA-binding domain superfamily/Winged helix DNA-binding domain"/>
    <property type="match status" value="1"/>
</dbReference>
<evidence type="ECO:0000256" key="1">
    <source>
        <dbReference type="ARBA" id="ARBA00023015"/>
    </source>
</evidence>
<dbReference type="PANTHER" id="PTHR43537:SF49">
    <property type="entry name" value="TRANSCRIPTIONAL REGULATORY PROTEIN"/>
    <property type="match status" value="1"/>
</dbReference>
<dbReference type="GO" id="GO:0003700">
    <property type="term" value="F:DNA-binding transcription factor activity"/>
    <property type="evidence" value="ECO:0007669"/>
    <property type="project" value="InterPro"/>
</dbReference>
<dbReference type="SUPFAM" id="SSF46785">
    <property type="entry name" value="Winged helix' DNA-binding domain"/>
    <property type="match status" value="1"/>
</dbReference>
<dbReference type="InterPro" id="IPR011711">
    <property type="entry name" value="GntR_C"/>
</dbReference>
<protein>
    <submittedName>
        <fullName evidence="5">GntR family transcriptional regulator</fullName>
    </submittedName>
</protein>
<dbReference type="Pfam" id="PF07729">
    <property type="entry name" value="FCD"/>
    <property type="match status" value="1"/>
</dbReference>
<keyword evidence="2" id="KW-0238">DNA-binding</keyword>
<dbReference type="RefSeq" id="WP_101682781.1">
    <property type="nucleotide sequence ID" value="NZ_PJRP01000008.1"/>
</dbReference>
<keyword evidence="3" id="KW-0804">Transcription</keyword>
<keyword evidence="1" id="KW-0805">Transcription regulation</keyword>
<proteinExistence type="predicted"/>
<dbReference type="InterPro" id="IPR000524">
    <property type="entry name" value="Tscrpt_reg_HTH_GntR"/>
</dbReference>
<gene>
    <name evidence="5" type="ORF">CYJ10_17640</name>
</gene>
<dbReference type="InterPro" id="IPR008920">
    <property type="entry name" value="TF_FadR/GntR_C"/>
</dbReference>
<accession>A0A2N5CA94</accession>
<evidence type="ECO:0000313" key="6">
    <source>
        <dbReference type="Proteomes" id="UP000234341"/>
    </source>
</evidence>
<dbReference type="SUPFAM" id="SSF48008">
    <property type="entry name" value="GntR ligand-binding domain-like"/>
    <property type="match status" value="1"/>
</dbReference>